<dbReference type="OrthoDB" id="9813903at2"/>
<dbReference type="InterPro" id="IPR035919">
    <property type="entry name" value="EAL_sf"/>
</dbReference>
<dbReference type="AlphaFoldDB" id="A0A1S1X1H9"/>
<reference evidence="14 15" key="1">
    <citation type="submission" date="2016-09" db="EMBL/GenBank/DDBJ databases">
        <title>Chromobacterium muskegensis sp. nov., an insecticidal bacterium isolated from Sphagnum bogs.</title>
        <authorList>
            <person name="Sparks M.E."/>
            <person name="Blackburn M.B."/>
            <person name="Gundersen-Rindal D.E."/>
            <person name="Mitchell A."/>
            <person name="Farrar R."/>
            <person name="Kuhar D."/>
        </authorList>
    </citation>
    <scope>NUCLEOTIDE SEQUENCE [LARGE SCALE GENOMIC DNA]</scope>
    <source>
        <strain evidence="13 15">14B-1</strain>
        <strain evidence="12 14">37-2</strain>
    </source>
</reference>
<evidence type="ECO:0000313" key="14">
    <source>
        <dbReference type="Proteomes" id="UP000180088"/>
    </source>
</evidence>
<evidence type="ECO:0000256" key="8">
    <source>
        <dbReference type="ARBA" id="ARBA00023136"/>
    </source>
</evidence>
<evidence type="ECO:0000256" key="9">
    <source>
        <dbReference type="ARBA" id="ARBA00034290"/>
    </source>
</evidence>
<keyword evidence="15" id="KW-1185">Reference proteome</keyword>
<dbReference type="Pfam" id="PF00563">
    <property type="entry name" value="EAL"/>
    <property type="match status" value="1"/>
</dbReference>
<dbReference type="SUPFAM" id="SSF141868">
    <property type="entry name" value="EAL domain-like"/>
    <property type="match status" value="1"/>
</dbReference>
<organism evidence="12 14">
    <name type="scientific">Chromobacterium sphagni</name>
    <dbReference type="NCBI Taxonomy" id="1903179"/>
    <lineage>
        <taxon>Bacteria</taxon>
        <taxon>Pseudomonadati</taxon>
        <taxon>Pseudomonadota</taxon>
        <taxon>Betaproteobacteria</taxon>
        <taxon>Neisseriales</taxon>
        <taxon>Chromobacteriaceae</taxon>
        <taxon>Chromobacterium</taxon>
    </lineage>
</organism>
<dbReference type="Proteomes" id="UP000180088">
    <property type="component" value="Unassembled WGS sequence"/>
</dbReference>
<dbReference type="Gene3D" id="3.20.20.450">
    <property type="entry name" value="EAL domain"/>
    <property type="match status" value="1"/>
</dbReference>
<dbReference type="EMBL" id="MKCS01000001">
    <property type="protein sequence ID" value="OHX13381.1"/>
    <property type="molecule type" value="Genomic_DNA"/>
</dbReference>
<feature type="transmembrane region" description="Helical" evidence="10">
    <location>
        <begin position="235"/>
        <end position="254"/>
    </location>
</feature>
<dbReference type="PROSITE" id="PS50883">
    <property type="entry name" value="EAL"/>
    <property type="match status" value="1"/>
</dbReference>
<evidence type="ECO:0000313" key="15">
    <source>
        <dbReference type="Proteomes" id="UP000180280"/>
    </source>
</evidence>
<dbReference type="RefSeq" id="WP_071111790.1">
    <property type="nucleotide sequence ID" value="NZ_MKCS01000001.1"/>
</dbReference>
<name>A0A1S1X1H9_9NEIS</name>
<keyword evidence="6" id="KW-0378">Hydrolase</keyword>
<dbReference type="PANTHER" id="PTHR33121:SF80">
    <property type="entry name" value="CYCLIC DI-GMP PHOSPHODIESTERASE PDEL"/>
    <property type="match status" value="1"/>
</dbReference>
<dbReference type="InterPro" id="IPR024744">
    <property type="entry name" value="CSS-motif_dom"/>
</dbReference>
<dbReference type="InterPro" id="IPR001633">
    <property type="entry name" value="EAL_dom"/>
</dbReference>
<keyword evidence="8 10" id="KW-0472">Membrane</keyword>
<sequence length="512" mass="57156">MNPLHPRRKHRLAHLLPALLVGLLPLLTVTPTLLWQERQDLRRLARQQTQQGLELVDEILGQADLAARAILPQAGQPCGQAVYNLRRQVAVVPFVRSTALARGDAFYCTSLSGPIALPLHSGQFVNGLLQLLPGNRITPDVPLLYYRLQGPSGDAVATIDGRYLQLALQDASNNNPVYLQIGREWLGPRKVGRGQAPQPWQIQESRRSQRYPYTVLTGYDIPPWHLLLWQHHTSLAIVLLLLGLSAGVTLYWLLGRPASPTRELQRALEGDEFEGFLQPVVKPGQPGWQGAEVLMRWRHPREGLIRPDLFIPRAEESGMIVPMTRKMMRQVVGQLSRQPLPPGFHLGFNISRAHLQDNRLYDDCQELQRMLAGSQATLTLELTEREMIEITPAVEELFRKLHLLGVKIALDDFGTGHSSLVYLQQLAVDGLKIDQGFVAGIGSDGLSGHIVDSVAELAAKLGLETVAEGVETAEQMEYLSRLGVGWLQGYHIARPMPLAEFIQRLRQGDTWK</sequence>
<comment type="subcellular location">
    <subcellularLocation>
        <location evidence="1">Cell membrane</location>
        <topology evidence="1">Multi-pass membrane protein</topology>
    </subcellularLocation>
</comment>
<proteinExistence type="predicted"/>
<comment type="caution">
    <text evidence="12">The sequence shown here is derived from an EMBL/GenBank/DDBJ whole genome shotgun (WGS) entry which is preliminary data.</text>
</comment>
<protein>
    <recommendedName>
        <fullName evidence="2">cyclic-guanylate-specific phosphodiesterase</fullName>
        <ecNumber evidence="2">3.1.4.52</ecNumber>
    </recommendedName>
</protein>
<feature type="transmembrane region" description="Helical" evidence="10">
    <location>
        <begin position="12"/>
        <end position="35"/>
    </location>
</feature>
<evidence type="ECO:0000259" key="11">
    <source>
        <dbReference type="PROSITE" id="PS50883"/>
    </source>
</evidence>
<dbReference type="SMART" id="SM00052">
    <property type="entry name" value="EAL"/>
    <property type="match status" value="1"/>
</dbReference>
<evidence type="ECO:0000256" key="7">
    <source>
        <dbReference type="ARBA" id="ARBA00022989"/>
    </source>
</evidence>
<dbReference type="GO" id="GO:0005886">
    <property type="term" value="C:plasma membrane"/>
    <property type="evidence" value="ECO:0007669"/>
    <property type="project" value="UniProtKB-SubCell"/>
</dbReference>
<evidence type="ECO:0000313" key="13">
    <source>
        <dbReference type="EMBL" id="OHX21838.1"/>
    </source>
</evidence>
<evidence type="ECO:0000256" key="5">
    <source>
        <dbReference type="ARBA" id="ARBA00022692"/>
    </source>
</evidence>
<evidence type="ECO:0000256" key="10">
    <source>
        <dbReference type="SAM" id="Phobius"/>
    </source>
</evidence>
<evidence type="ECO:0000256" key="3">
    <source>
        <dbReference type="ARBA" id="ARBA00022475"/>
    </source>
</evidence>
<keyword evidence="5 10" id="KW-0812">Transmembrane</keyword>
<dbReference type="Proteomes" id="UP000180280">
    <property type="component" value="Unassembled WGS sequence"/>
</dbReference>
<keyword evidence="3" id="KW-1003">Cell membrane</keyword>
<keyword evidence="7 10" id="KW-1133">Transmembrane helix</keyword>
<comment type="catalytic activity">
    <reaction evidence="9">
        <text>3',3'-c-di-GMP + H2O = 5'-phosphoguanylyl(3'-&gt;5')guanosine + H(+)</text>
        <dbReference type="Rhea" id="RHEA:24902"/>
        <dbReference type="ChEBI" id="CHEBI:15377"/>
        <dbReference type="ChEBI" id="CHEBI:15378"/>
        <dbReference type="ChEBI" id="CHEBI:58754"/>
        <dbReference type="ChEBI" id="CHEBI:58805"/>
        <dbReference type="EC" id="3.1.4.52"/>
    </reaction>
</comment>
<gene>
    <name evidence="13" type="ORF">BI344_04855</name>
    <name evidence="12" type="ORF">BI347_07545</name>
</gene>
<evidence type="ECO:0000256" key="1">
    <source>
        <dbReference type="ARBA" id="ARBA00004651"/>
    </source>
</evidence>
<dbReference type="EC" id="3.1.4.52" evidence="2"/>
<dbReference type="InterPro" id="IPR050706">
    <property type="entry name" value="Cyclic-di-GMP_PDE-like"/>
</dbReference>
<dbReference type="PANTHER" id="PTHR33121">
    <property type="entry name" value="CYCLIC DI-GMP PHOSPHODIESTERASE PDEF"/>
    <property type="match status" value="1"/>
</dbReference>
<dbReference type="Pfam" id="PF12792">
    <property type="entry name" value="CSS-motif"/>
    <property type="match status" value="1"/>
</dbReference>
<feature type="domain" description="EAL" evidence="11">
    <location>
        <begin position="257"/>
        <end position="509"/>
    </location>
</feature>
<keyword evidence="4" id="KW-0973">c-di-GMP</keyword>
<evidence type="ECO:0000256" key="4">
    <source>
        <dbReference type="ARBA" id="ARBA00022636"/>
    </source>
</evidence>
<accession>A0A1S1X1H9</accession>
<dbReference type="EMBL" id="MKCT01000001">
    <property type="protein sequence ID" value="OHX21838.1"/>
    <property type="molecule type" value="Genomic_DNA"/>
</dbReference>
<dbReference type="STRING" id="1903179.BI347_07545"/>
<evidence type="ECO:0000256" key="2">
    <source>
        <dbReference type="ARBA" id="ARBA00012282"/>
    </source>
</evidence>
<dbReference type="GO" id="GO:0071111">
    <property type="term" value="F:cyclic-guanylate-specific phosphodiesterase activity"/>
    <property type="evidence" value="ECO:0007669"/>
    <property type="project" value="UniProtKB-EC"/>
</dbReference>
<evidence type="ECO:0000256" key="6">
    <source>
        <dbReference type="ARBA" id="ARBA00022801"/>
    </source>
</evidence>
<dbReference type="CDD" id="cd01948">
    <property type="entry name" value="EAL"/>
    <property type="match status" value="1"/>
</dbReference>
<evidence type="ECO:0000313" key="12">
    <source>
        <dbReference type="EMBL" id="OHX13381.1"/>
    </source>
</evidence>